<dbReference type="OrthoDB" id="4516955at2"/>
<dbReference type="InterPro" id="IPR005693">
    <property type="entry name" value="Mce"/>
</dbReference>
<dbReference type="InterPro" id="IPR052336">
    <property type="entry name" value="MlaD_Phospholipid_Transporter"/>
</dbReference>
<dbReference type="RefSeq" id="WP_094476114.1">
    <property type="nucleotide sequence ID" value="NZ_NOZR01000002.1"/>
</dbReference>
<feature type="domain" description="Mammalian cell entry C-terminal" evidence="3">
    <location>
        <begin position="115"/>
        <end position="311"/>
    </location>
</feature>
<feature type="region of interest" description="Disordered" evidence="1">
    <location>
        <begin position="388"/>
        <end position="444"/>
    </location>
</feature>
<dbReference type="PANTHER" id="PTHR33371:SF4">
    <property type="entry name" value="INTERMEMBRANE PHOSPHOLIPID TRANSPORT SYSTEM BINDING PROTEIN MLAD"/>
    <property type="match status" value="1"/>
</dbReference>
<dbReference type="InterPro" id="IPR003399">
    <property type="entry name" value="Mce/MlaD"/>
</dbReference>
<feature type="domain" description="Mce/MlaD" evidence="2">
    <location>
        <begin position="33"/>
        <end position="107"/>
    </location>
</feature>
<dbReference type="Pfam" id="PF02470">
    <property type="entry name" value="MlaD"/>
    <property type="match status" value="1"/>
</dbReference>
<evidence type="ECO:0000259" key="2">
    <source>
        <dbReference type="Pfam" id="PF02470"/>
    </source>
</evidence>
<keyword evidence="5" id="KW-1185">Reference proteome</keyword>
<organism evidence="4 5">
    <name type="scientific">Mycolicibacterium sphagni</name>
    <dbReference type="NCBI Taxonomy" id="1786"/>
    <lineage>
        <taxon>Bacteria</taxon>
        <taxon>Bacillati</taxon>
        <taxon>Actinomycetota</taxon>
        <taxon>Actinomycetes</taxon>
        <taxon>Mycobacteriales</taxon>
        <taxon>Mycobacteriaceae</taxon>
        <taxon>Mycolicibacterium</taxon>
    </lineage>
</organism>
<protein>
    <submittedName>
        <fullName evidence="4">Mammalian cell entry protein</fullName>
    </submittedName>
</protein>
<dbReference type="GO" id="GO:0005576">
    <property type="term" value="C:extracellular region"/>
    <property type="evidence" value="ECO:0007669"/>
    <property type="project" value="TreeGrafter"/>
</dbReference>
<evidence type="ECO:0000313" key="4">
    <source>
        <dbReference type="EMBL" id="OYN82151.1"/>
    </source>
</evidence>
<accession>A0A255DTY7</accession>
<dbReference type="Pfam" id="PF11887">
    <property type="entry name" value="Mce4_CUP1"/>
    <property type="match status" value="1"/>
</dbReference>
<evidence type="ECO:0000256" key="1">
    <source>
        <dbReference type="SAM" id="MobiDB-lite"/>
    </source>
</evidence>
<name>A0A255DTY7_9MYCO</name>
<comment type="caution">
    <text evidence="4">The sequence shown here is derived from an EMBL/GenBank/DDBJ whole genome shotgun (WGS) entry which is preliminary data.</text>
</comment>
<sequence>MRSGRSAVILAVVLVAVAATATALIVHARYFGHRTVSALFTTAIGIYPGDEVRVAGVKVGTIAAVDPQGTRSELTLAVDRTVRLPADVKAVIVAQNLVAARYVQLTPAYETAGPTLPDGAVIPMDRTAVPVEWDDVKTQLMRLATELGPKAGASDTSVARFIDSTADALDGNGVKLRQTLAQLSGVGRILASGHGSLVDVLKNLATFVAALRNSGTQIVQFENRFAALTSVLDGSRSDLDSALTTLSSAIEDVRRFIAGTRDQTAEQIRRLANVTQTVSDHRIDLENVLHVAPNAFSNGYNIYNPDTGSPIGAFIFNNFANPAEFICGAIGGVENTTAPETAKLCKQYLGPALRLLNFNYLPIPINPYLAKSPSPSNLVYSDPALAPGGAGAPPGPPQDPPAVSAYTGAGDVTPPPGFGNSVLPQGGSNLPAYPSPALLPDAPIPTVENVPPAVAAPSIGDVLLPAESAPAPPAGQGPPT</sequence>
<dbReference type="InterPro" id="IPR024516">
    <property type="entry name" value="Mce_C"/>
</dbReference>
<reference evidence="4 5" key="1">
    <citation type="submission" date="2017-07" db="EMBL/GenBank/DDBJ databases">
        <title>The new phylogeny of genus Mycobacterium.</title>
        <authorList>
            <person name="Tortoli E."/>
            <person name="Trovato A."/>
            <person name="Cirillo D.M."/>
        </authorList>
    </citation>
    <scope>NUCLEOTIDE SEQUENCE [LARGE SCALE GENOMIC DNA]</scope>
    <source>
        <strain evidence="4 5">ATCC 33027</strain>
    </source>
</reference>
<dbReference type="AlphaFoldDB" id="A0A255DTY7"/>
<dbReference type="NCBIfam" id="TIGR00996">
    <property type="entry name" value="Mtu_fam_mce"/>
    <property type="match status" value="1"/>
</dbReference>
<proteinExistence type="predicted"/>
<gene>
    <name evidence="4" type="ORF">CG716_02395</name>
</gene>
<dbReference type="PANTHER" id="PTHR33371">
    <property type="entry name" value="INTERMEMBRANE PHOSPHOLIPID TRANSPORT SYSTEM BINDING PROTEIN MLAD-RELATED"/>
    <property type="match status" value="1"/>
</dbReference>
<dbReference type="Proteomes" id="UP000216063">
    <property type="component" value="Unassembled WGS sequence"/>
</dbReference>
<dbReference type="EMBL" id="NOZR01000002">
    <property type="protein sequence ID" value="OYN82151.1"/>
    <property type="molecule type" value="Genomic_DNA"/>
</dbReference>
<evidence type="ECO:0000259" key="3">
    <source>
        <dbReference type="Pfam" id="PF11887"/>
    </source>
</evidence>
<evidence type="ECO:0000313" key="5">
    <source>
        <dbReference type="Proteomes" id="UP000216063"/>
    </source>
</evidence>